<protein>
    <submittedName>
        <fullName evidence="1">Uncharacterized protein</fullName>
    </submittedName>
</protein>
<gene>
    <name evidence="1" type="ORF">BAE44_0004488</name>
</gene>
<comment type="caution">
    <text evidence="1">The sequence shown here is derived from an EMBL/GenBank/DDBJ whole genome shotgun (WGS) entry which is preliminary data.</text>
</comment>
<organism evidence="1 2">
    <name type="scientific">Dichanthelium oligosanthes</name>
    <dbReference type="NCBI Taxonomy" id="888268"/>
    <lineage>
        <taxon>Eukaryota</taxon>
        <taxon>Viridiplantae</taxon>
        <taxon>Streptophyta</taxon>
        <taxon>Embryophyta</taxon>
        <taxon>Tracheophyta</taxon>
        <taxon>Spermatophyta</taxon>
        <taxon>Magnoliopsida</taxon>
        <taxon>Liliopsida</taxon>
        <taxon>Poales</taxon>
        <taxon>Poaceae</taxon>
        <taxon>PACMAD clade</taxon>
        <taxon>Panicoideae</taxon>
        <taxon>Panicodae</taxon>
        <taxon>Paniceae</taxon>
        <taxon>Dichantheliinae</taxon>
        <taxon>Dichanthelium</taxon>
    </lineage>
</organism>
<dbReference type="Gene3D" id="3.40.50.11320">
    <property type="match status" value="1"/>
</dbReference>
<reference evidence="1 2" key="1">
    <citation type="submission" date="2016-09" db="EMBL/GenBank/DDBJ databases">
        <title>The draft genome of Dichanthelium oligosanthes: A C3 panicoid grass species.</title>
        <authorList>
            <person name="Studer A.J."/>
            <person name="Schnable J.C."/>
            <person name="Brutnell T.P."/>
        </authorList>
    </citation>
    <scope>NUCLEOTIDE SEQUENCE [LARGE SCALE GENOMIC DNA]</scope>
    <source>
        <strain evidence="2">cv. Kellogg 1175</strain>
        <tissue evidence="1">Leaf</tissue>
    </source>
</reference>
<evidence type="ECO:0000313" key="2">
    <source>
        <dbReference type="Proteomes" id="UP000095767"/>
    </source>
</evidence>
<name>A0A1E5WAQ6_9POAL</name>
<dbReference type="STRING" id="888268.A0A1E5WAQ6"/>
<evidence type="ECO:0000313" key="1">
    <source>
        <dbReference type="EMBL" id="OEL34493.1"/>
    </source>
</evidence>
<dbReference type="AlphaFoldDB" id="A0A1E5WAQ6"/>
<sequence>MNQFTVKSSSCDSTDQHFWPPLLFVSLRFYFLLTLGTHSWIRSFNFSIVDDWRAWHLDGQAAGVAAVLTASGNRPKKCFAMAKRCLDDEPL</sequence>
<accession>A0A1E5WAQ6</accession>
<dbReference type="EMBL" id="LWDX02015254">
    <property type="protein sequence ID" value="OEL34493.1"/>
    <property type="molecule type" value="Genomic_DNA"/>
</dbReference>
<keyword evidence="2" id="KW-1185">Reference proteome</keyword>
<dbReference type="Proteomes" id="UP000095767">
    <property type="component" value="Unassembled WGS sequence"/>
</dbReference>
<dbReference type="OrthoDB" id="1912352at2759"/>
<proteinExistence type="predicted"/>